<evidence type="ECO:0008006" key="3">
    <source>
        <dbReference type="Google" id="ProtNLM"/>
    </source>
</evidence>
<evidence type="ECO:0000313" key="1">
    <source>
        <dbReference type="EMBL" id="GBP92318.1"/>
    </source>
</evidence>
<name>A0A4C1ZX68_EUMVA</name>
<protein>
    <recommendedName>
        <fullName evidence="3">Reverse transcriptase</fullName>
    </recommendedName>
</protein>
<keyword evidence="2" id="KW-1185">Reference proteome</keyword>
<gene>
    <name evidence="1" type="ORF">EVAR_65731_1</name>
</gene>
<dbReference type="AlphaFoldDB" id="A0A4C1ZX68"/>
<accession>A0A4C1ZX68</accession>
<comment type="caution">
    <text evidence="1">The sequence shown here is derived from an EMBL/GenBank/DDBJ whole genome shotgun (WGS) entry which is preliminary data.</text>
</comment>
<sequence>MKTIIDWNRVSTALEEVNTPNLNVIPDNIVFNNDIDIVIGILIKPIRSVVKRCQRKVPVNSDRRSLPAVVRKLIRAKNAALRRASAYPTLEYRSLARVLHCEVKARVREVKNENWSTLMEEIT</sequence>
<reference evidence="1 2" key="1">
    <citation type="journal article" date="2019" name="Commun. Biol.">
        <title>The bagworm genome reveals a unique fibroin gene that provides high tensile strength.</title>
        <authorList>
            <person name="Kono N."/>
            <person name="Nakamura H."/>
            <person name="Ohtoshi R."/>
            <person name="Tomita M."/>
            <person name="Numata K."/>
            <person name="Arakawa K."/>
        </authorList>
    </citation>
    <scope>NUCLEOTIDE SEQUENCE [LARGE SCALE GENOMIC DNA]</scope>
</reference>
<evidence type="ECO:0000313" key="2">
    <source>
        <dbReference type="Proteomes" id="UP000299102"/>
    </source>
</evidence>
<dbReference type="Proteomes" id="UP000299102">
    <property type="component" value="Unassembled WGS sequence"/>
</dbReference>
<organism evidence="1 2">
    <name type="scientific">Eumeta variegata</name>
    <name type="common">Bagworm moth</name>
    <name type="synonym">Eumeta japonica</name>
    <dbReference type="NCBI Taxonomy" id="151549"/>
    <lineage>
        <taxon>Eukaryota</taxon>
        <taxon>Metazoa</taxon>
        <taxon>Ecdysozoa</taxon>
        <taxon>Arthropoda</taxon>
        <taxon>Hexapoda</taxon>
        <taxon>Insecta</taxon>
        <taxon>Pterygota</taxon>
        <taxon>Neoptera</taxon>
        <taxon>Endopterygota</taxon>
        <taxon>Lepidoptera</taxon>
        <taxon>Glossata</taxon>
        <taxon>Ditrysia</taxon>
        <taxon>Tineoidea</taxon>
        <taxon>Psychidae</taxon>
        <taxon>Oiketicinae</taxon>
        <taxon>Eumeta</taxon>
    </lineage>
</organism>
<dbReference type="OrthoDB" id="6817329at2759"/>
<proteinExistence type="predicted"/>
<dbReference type="EMBL" id="BGZK01002262">
    <property type="protein sequence ID" value="GBP92318.1"/>
    <property type="molecule type" value="Genomic_DNA"/>
</dbReference>